<comment type="catalytic activity">
    <reaction evidence="17">
        <text>L-serine + hexadecanoyl-CoA + H(+) = 3-oxosphinganine + CO2 + CoA</text>
        <dbReference type="Rhea" id="RHEA:14761"/>
        <dbReference type="ChEBI" id="CHEBI:15378"/>
        <dbReference type="ChEBI" id="CHEBI:16526"/>
        <dbReference type="ChEBI" id="CHEBI:33384"/>
        <dbReference type="ChEBI" id="CHEBI:57287"/>
        <dbReference type="ChEBI" id="CHEBI:57379"/>
        <dbReference type="ChEBI" id="CHEBI:58299"/>
        <dbReference type="EC" id="2.3.1.50"/>
    </reaction>
</comment>
<evidence type="ECO:0000256" key="14">
    <source>
        <dbReference type="ARBA" id="ARBA00023098"/>
    </source>
</evidence>
<evidence type="ECO:0000256" key="8">
    <source>
        <dbReference type="ARBA" id="ARBA00022679"/>
    </source>
</evidence>
<evidence type="ECO:0000256" key="13">
    <source>
        <dbReference type="ARBA" id="ARBA00022989"/>
    </source>
</evidence>
<feature type="transmembrane region" description="Helical" evidence="19">
    <location>
        <begin position="501"/>
        <end position="524"/>
    </location>
</feature>
<dbReference type="GO" id="GO:0017059">
    <property type="term" value="C:serine palmitoyltransferase complex"/>
    <property type="evidence" value="ECO:0007669"/>
    <property type="project" value="TreeGrafter"/>
</dbReference>
<dbReference type="GO" id="GO:0005783">
    <property type="term" value="C:endoplasmic reticulum"/>
    <property type="evidence" value="ECO:0007669"/>
    <property type="project" value="UniProtKB-SubCell"/>
</dbReference>
<comment type="subcellular location">
    <subcellularLocation>
        <location evidence="2">Endoplasmic reticulum</location>
    </subcellularLocation>
    <subcellularLocation>
        <location evidence="3">Membrane</location>
    </subcellularLocation>
</comment>
<dbReference type="InterPro" id="IPR015421">
    <property type="entry name" value="PyrdxlP-dep_Trfase_major"/>
</dbReference>
<keyword evidence="10" id="KW-0256">Endoplasmic reticulum</keyword>
<dbReference type="SUPFAM" id="SSF53383">
    <property type="entry name" value="PLP-dependent transferases"/>
    <property type="match status" value="1"/>
</dbReference>
<protein>
    <recommendedName>
        <fullName evidence="7">serine C-palmitoyltransferase</fullName>
        <ecNumber evidence="7">2.3.1.50</ecNumber>
    </recommendedName>
</protein>
<keyword evidence="13 19" id="KW-1133">Transmembrane helix</keyword>
<dbReference type="Pfam" id="PF00155">
    <property type="entry name" value="Aminotran_1_2"/>
    <property type="match status" value="1"/>
</dbReference>
<keyword evidence="11 18" id="KW-0663">Pyridoxal phosphate</keyword>
<reference evidence="22" key="1">
    <citation type="submission" date="2011-05" db="EMBL/GenBank/DDBJ databases">
        <authorList>
            <person name="Richards S.R."/>
            <person name="Qu J."/>
            <person name="Jiang H."/>
            <person name="Jhangiani S.N."/>
            <person name="Agravi P."/>
            <person name="Goodspeed R."/>
            <person name="Gross S."/>
            <person name="Mandapat C."/>
            <person name="Jackson L."/>
            <person name="Mathew T."/>
            <person name="Pu L."/>
            <person name="Thornton R."/>
            <person name="Saada N."/>
            <person name="Wilczek-Boney K.B."/>
            <person name="Lee S."/>
            <person name="Kovar C."/>
            <person name="Wu Y."/>
            <person name="Scherer S.E."/>
            <person name="Worley K.C."/>
            <person name="Muzny D.M."/>
            <person name="Gibbs R."/>
        </authorList>
    </citation>
    <scope>NUCLEOTIDE SEQUENCE</scope>
    <source>
        <strain evidence="22">Brora</strain>
    </source>
</reference>
<dbReference type="Proteomes" id="UP000014500">
    <property type="component" value="Unassembled WGS sequence"/>
</dbReference>
<dbReference type="GO" id="GO:0004758">
    <property type="term" value="F:serine C-palmitoyltransferase activity"/>
    <property type="evidence" value="ECO:0007669"/>
    <property type="project" value="UniProtKB-EC"/>
</dbReference>
<evidence type="ECO:0000259" key="20">
    <source>
        <dbReference type="Pfam" id="PF00155"/>
    </source>
</evidence>
<keyword evidence="14" id="KW-0443">Lipid metabolism</keyword>
<keyword evidence="22" id="KW-1185">Reference proteome</keyword>
<keyword evidence="15 19" id="KW-0472">Membrane</keyword>
<dbReference type="PANTHER" id="PTHR13693:SF3">
    <property type="entry name" value="LD36009P"/>
    <property type="match status" value="1"/>
</dbReference>
<dbReference type="PANTHER" id="PTHR13693">
    <property type="entry name" value="CLASS II AMINOTRANSFERASE/8-AMINO-7-OXONONANOATE SYNTHASE"/>
    <property type="match status" value="1"/>
</dbReference>
<evidence type="ECO:0000256" key="11">
    <source>
        <dbReference type="ARBA" id="ARBA00022898"/>
    </source>
</evidence>
<keyword evidence="16" id="KW-0012">Acyltransferase</keyword>
<evidence type="ECO:0000256" key="4">
    <source>
        <dbReference type="ARBA" id="ARBA00004760"/>
    </source>
</evidence>
<evidence type="ECO:0000256" key="10">
    <source>
        <dbReference type="ARBA" id="ARBA00022824"/>
    </source>
</evidence>
<keyword evidence="8" id="KW-0808">Transferase</keyword>
<dbReference type="STRING" id="126957.T1JA24"/>
<evidence type="ECO:0000256" key="16">
    <source>
        <dbReference type="ARBA" id="ARBA00023315"/>
    </source>
</evidence>
<keyword evidence="12" id="KW-0746">Sphingolipid metabolism</keyword>
<sequence length="563" mass="62818">MCHRGSRRQRRISFPLSPIALSLSIYGRLANVHHAIPVSRVPIAIGMSLRKSIRLFVLVLRSQPRLFKLMPRSNAICKKMEEETFEEPSILVAIVTYLSITVLMFFGHLRDGLRKWGIEKRRIPPEKGHEGYVPLYQSFESFYANNIYRRICHSFNRPICSVPGAVVTVVDRETPDYGWNFTYSGTTTELLNMVSYNYLGFAENNGPCADAACEKIANSGVAVSSPRHELGTLSIHNELEKLTARFLRVEDCITFGMGFATNSMNIPALAGKGCLILSDELNHASLILGCRLSGAMIKTFKHNNMKSLESKLRESIVYGQPRSHRCWRKIIVVIEGIYSMEGTVVNLPEVIRLKKKYKCYLYLDEAHSIGAMGPSGRGVVDYYGCNPKDVDVMMGTFTKSFGAVGGYIAGSKKLISHIRIHSHSSCYATAMGAPIAQQIISSMTIIMGEDGTDEGQRRLKQLARNTRYFRRRLISMGFILYGSQDSPVVPLMLFMTSKIPAIVTMLAKLKVAVVGVGFPAVSLLKARARFCLSAAHTKEMLDTVLDVMNEAGDMLSIKYSHKR</sequence>
<dbReference type="EnsemblMetazoa" id="SMAR010577-RA">
    <property type="protein sequence ID" value="SMAR010577-PA"/>
    <property type="gene ID" value="SMAR010577"/>
</dbReference>
<dbReference type="InterPro" id="IPR015424">
    <property type="entry name" value="PyrdxlP-dep_Trfase"/>
</dbReference>
<evidence type="ECO:0000256" key="17">
    <source>
        <dbReference type="ARBA" id="ARBA00048528"/>
    </source>
</evidence>
<dbReference type="AlphaFoldDB" id="T1JA24"/>
<dbReference type="GO" id="GO:0016020">
    <property type="term" value="C:membrane"/>
    <property type="evidence" value="ECO:0007669"/>
    <property type="project" value="UniProtKB-SubCell"/>
</dbReference>
<comment type="cofactor">
    <cofactor evidence="1 18">
        <name>pyridoxal 5'-phosphate</name>
        <dbReference type="ChEBI" id="CHEBI:597326"/>
    </cofactor>
</comment>
<evidence type="ECO:0000313" key="22">
    <source>
        <dbReference type="Proteomes" id="UP000014500"/>
    </source>
</evidence>
<dbReference type="PROSITE" id="PS00599">
    <property type="entry name" value="AA_TRANSFER_CLASS_2"/>
    <property type="match status" value="1"/>
</dbReference>
<dbReference type="GO" id="GO:0030170">
    <property type="term" value="F:pyridoxal phosphate binding"/>
    <property type="evidence" value="ECO:0007669"/>
    <property type="project" value="InterPro"/>
</dbReference>
<dbReference type="FunFam" id="3.40.640.10:FF:000047">
    <property type="entry name" value="serine palmitoyltransferase 2 isoform X1"/>
    <property type="match status" value="1"/>
</dbReference>
<dbReference type="InterPro" id="IPR050087">
    <property type="entry name" value="AON_synthase_class-II"/>
</dbReference>
<dbReference type="Gene3D" id="3.90.1150.10">
    <property type="entry name" value="Aspartate Aminotransferase, domain 1"/>
    <property type="match status" value="1"/>
</dbReference>
<dbReference type="EC" id="2.3.1.50" evidence="7"/>
<evidence type="ECO:0000256" key="6">
    <source>
        <dbReference type="ARBA" id="ARBA00008392"/>
    </source>
</evidence>
<comment type="pathway">
    <text evidence="5">Sphingolipid metabolism.</text>
</comment>
<evidence type="ECO:0000256" key="2">
    <source>
        <dbReference type="ARBA" id="ARBA00004240"/>
    </source>
</evidence>
<proteinExistence type="inferred from homology"/>
<dbReference type="eggNOG" id="KOG1357">
    <property type="taxonomic scope" value="Eukaryota"/>
</dbReference>
<evidence type="ECO:0000256" key="7">
    <source>
        <dbReference type="ARBA" id="ARBA00013220"/>
    </source>
</evidence>
<dbReference type="PhylomeDB" id="T1JA24"/>
<dbReference type="InterPro" id="IPR015422">
    <property type="entry name" value="PyrdxlP-dep_Trfase_small"/>
</dbReference>
<evidence type="ECO:0000256" key="3">
    <source>
        <dbReference type="ARBA" id="ARBA00004370"/>
    </source>
</evidence>
<evidence type="ECO:0000256" key="1">
    <source>
        <dbReference type="ARBA" id="ARBA00001933"/>
    </source>
</evidence>
<evidence type="ECO:0000256" key="19">
    <source>
        <dbReference type="SAM" id="Phobius"/>
    </source>
</evidence>
<accession>T1JA24</accession>
<feature type="transmembrane region" description="Helical" evidence="19">
    <location>
        <begin position="90"/>
        <end position="109"/>
    </location>
</feature>
<evidence type="ECO:0000256" key="12">
    <source>
        <dbReference type="ARBA" id="ARBA00022919"/>
    </source>
</evidence>
<dbReference type="CDD" id="cd06454">
    <property type="entry name" value="KBL_like"/>
    <property type="match status" value="1"/>
</dbReference>
<name>T1JA24_STRMM</name>
<dbReference type="InterPro" id="IPR001917">
    <property type="entry name" value="Aminotrans_II_pyridoxalP_BS"/>
</dbReference>
<organism evidence="21 22">
    <name type="scientific">Strigamia maritima</name>
    <name type="common">European centipede</name>
    <name type="synonym">Geophilus maritimus</name>
    <dbReference type="NCBI Taxonomy" id="126957"/>
    <lineage>
        <taxon>Eukaryota</taxon>
        <taxon>Metazoa</taxon>
        <taxon>Ecdysozoa</taxon>
        <taxon>Arthropoda</taxon>
        <taxon>Myriapoda</taxon>
        <taxon>Chilopoda</taxon>
        <taxon>Pleurostigmophora</taxon>
        <taxon>Geophilomorpha</taxon>
        <taxon>Linotaeniidae</taxon>
        <taxon>Strigamia</taxon>
    </lineage>
</organism>
<dbReference type="EMBL" id="JH431981">
    <property type="status" value="NOT_ANNOTATED_CDS"/>
    <property type="molecule type" value="Genomic_DNA"/>
</dbReference>
<comment type="pathway">
    <text evidence="4">Lipid metabolism; sphingolipid metabolism.</text>
</comment>
<keyword evidence="9 19" id="KW-0812">Transmembrane</keyword>
<evidence type="ECO:0000256" key="15">
    <source>
        <dbReference type="ARBA" id="ARBA00023136"/>
    </source>
</evidence>
<evidence type="ECO:0000256" key="5">
    <source>
        <dbReference type="ARBA" id="ARBA00004991"/>
    </source>
</evidence>
<evidence type="ECO:0000313" key="21">
    <source>
        <dbReference type="EnsemblMetazoa" id="SMAR010577-PA"/>
    </source>
</evidence>
<dbReference type="GO" id="GO:0046512">
    <property type="term" value="P:sphingosine biosynthetic process"/>
    <property type="evidence" value="ECO:0007669"/>
    <property type="project" value="TreeGrafter"/>
</dbReference>
<feature type="domain" description="Aminotransferase class I/classII large" evidence="20">
    <location>
        <begin position="189"/>
        <end position="546"/>
    </location>
</feature>
<evidence type="ECO:0000256" key="18">
    <source>
        <dbReference type="RuleBase" id="RU003693"/>
    </source>
</evidence>
<dbReference type="GO" id="GO:0046513">
    <property type="term" value="P:ceramide biosynthetic process"/>
    <property type="evidence" value="ECO:0007669"/>
    <property type="project" value="TreeGrafter"/>
</dbReference>
<dbReference type="OMA" id="PDEDEIH"/>
<comment type="similarity">
    <text evidence="6 18">Belongs to the class-II pyridoxal-phosphate-dependent aminotransferase family.</text>
</comment>
<dbReference type="Gene3D" id="3.40.640.10">
    <property type="entry name" value="Type I PLP-dependent aspartate aminotransferase-like (Major domain)"/>
    <property type="match status" value="1"/>
</dbReference>
<dbReference type="HOGENOM" id="CLU_015846_7_1_1"/>
<dbReference type="InterPro" id="IPR004839">
    <property type="entry name" value="Aminotransferase_I/II_large"/>
</dbReference>
<reference evidence="21" key="2">
    <citation type="submission" date="2015-02" db="UniProtKB">
        <authorList>
            <consortium name="EnsemblMetazoa"/>
        </authorList>
    </citation>
    <scope>IDENTIFICATION</scope>
</reference>
<evidence type="ECO:0000256" key="9">
    <source>
        <dbReference type="ARBA" id="ARBA00022692"/>
    </source>
</evidence>